<feature type="non-terminal residue" evidence="2">
    <location>
        <position position="1"/>
    </location>
</feature>
<keyword evidence="3" id="KW-1185">Reference proteome</keyword>
<evidence type="ECO:0000313" key="2">
    <source>
        <dbReference type="EMBL" id="CAK0877133.1"/>
    </source>
</evidence>
<protein>
    <submittedName>
        <fullName evidence="2">Uncharacterized protein</fullName>
    </submittedName>
</protein>
<sequence>AWHRRERQKRHQAKRLVALDAARETLARHPSSMTYNTWKRGKCNRDVKNWHNRCLCGQHYRDNRPLRTAMSASRGRQDDGQVVRHIKRLPPMLHRAARTHPAYRAPPARQQDQETFRLDLQSHMDKVANMSILARKASKIERARDQKREVNWKLDKARDRLAATQNQKKERVIQEQDIEAEIAHLESCMNELKEMPDEIEE</sequence>
<dbReference type="Proteomes" id="UP001189429">
    <property type="component" value="Unassembled WGS sequence"/>
</dbReference>
<comment type="caution">
    <text evidence="2">The sequence shown here is derived from an EMBL/GenBank/DDBJ whole genome shotgun (WGS) entry which is preliminary data.</text>
</comment>
<organism evidence="2 3">
    <name type="scientific">Prorocentrum cordatum</name>
    <dbReference type="NCBI Taxonomy" id="2364126"/>
    <lineage>
        <taxon>Eukaryota</taxon>
        <taxon>Sar</taxon>
        <taxon>Alveolata</taxon>
        <taxon>Dinophyceae</taxon>
        <taxon>Prorocentrales</taxon>
        <taxon>Prorocentraceae</taxon>
        <taxon>Prorocentrum</taxon>
    </lineage>
</organism>
<name>A0ABN9VUB4_9DINO</name>
<proteinExistence type="predicted"/>
<evidence type="ECO:0000313" key="3">
    <source>
        <dbReference type="Proteomes" id="UP001189429"/>
    </source>
</evidence>
<gene>
    <name evidence="2" type="ORF">PCOR1329_LOCUS61276</name>
</gene>
<feature type="non-terminal residue" evidence="2">
    <location>
        <position position="201"/>
    </location>
</feature>
<evidence type="ECO:0000256" key="1">
    <source>
        <dbReference type="SAM" id="Coils"/>
    </source>
</evidence>
<reference evidence="2" key="1">
    <citation type="submission" date="2023-10" db="EMBL/GenBank/DDBJ databases">
        <authorList>
            <person name="Chen Y."/>
            <person name="Shah S."/>
            <person name="Dougan E. K."/>
            <person name="Thang M."/>
            <person name="Chan C."/>
        </authorList>
    </citation>
    <scope>NUCLEOTIDE SEQUENCE [LARGE SCALE GENOMIC DNA]</scope>
</reference>
<keyword evidence="1" id="KW-0175">Coiled coil</keyword>
<dbReference type="EMBL" id="CAUYUJ010017704">
    <property type="protein sequence ID" value="CAK0877133.1"/>
    <property type="molecule type" value="Genomic_DNA"/>
</dbReference>
<feature type="coiled-coil region" evidence="1">
    <location>
        <begin position="140"/>
        <end position="195"/>
    </location>
</feature>
<accession>A0ABN9VUB4</accession>